<evidence type="ECO:0000256" key="1">
    <source>
        <dbReference type="ARBA" id="ARBA00022741"/>
    </source>
</evidence>
<evidence type="ECO:0000256" key="3">
    <source>
        <dbReference type="ARBA" id="ARBA00022806"/>
    </source>
</evidence>
<gene>
    <name evidence="6" type="ORF">S01H1_67432</name>
</gene>
<dbReference type="GO" id="GO:0016787">
    <property type="term" value="F:hydrolase activity"/>
    <property type="evidence" value="ECO:0007669"/>
    <property type="project" value="UniProtKB-KW"/>
</dbReference>
<organism evidence="6">
    <name type="scientific">marine sediment metagenome</name>
    <dbReference type="NCBI Taxonomy" id="412755"/>
    <lineage>
        <taxon>unclassified sequences</taxon>
        <taxon>metagenomes</taxon>
        <taxon>ecological metagenomes</taxon>
    </lineage>
</organism>
<dbReference type="InterPro" id="IPR050615">
    <property type="entry name" value="ATP-dep_DNA_Helicase"/>
</dbReference>
<accession>X0X5V1</accession>
<keyword evidence="2" id="KW-0378">Hydrolase</keyword>
<dbReference type="SUPFAM" id="SSF52540">
    <property type="entry name" value="P-loop containing nucleoside triphosphate hydrolases"/>
    <property type="match status" value="1"/>
</dbReference>
<comment type="caution">
    <text evidence="6">The sequence shown here is derived from an EMBL/GenBank/DDBJ whole genome shotgun (WGS) entry which is preliminary data.</text>
</comment>
<evidence type="ECO:0000256" key="4">
    <source>
        <dbReference type="ARBA" id="ARBA00022840"/>
    </source>
</evidence>
<dbReference type="EMBL" id="BARS01044660">
    <property type="protein sequence ID" value="GAG38584.1"/>
    <property type="molecule type" value="Genomic_DNA"/>
</dbReference>
<dbReference type="GO" id="GO:0005524">
    <property type="term" value="F:ATP binding"/>
    <property type="evidence" value="ECO:0007669"/>
    <property type="project" value="UniProtKB-KW"/>
</dbReference>
<name>X0X5V1_9ZZZZ</name>
<feature type="domain" description="Helicase C-terminal" evidence="5">
    <location>
        <begin position="63"/>
        <end position="217"/>
    </location>
</feature>
<dbReference type="PANTHER" id="PTHR11274">
    <property type="entry name" value="RAD25/XP-B DNA REPAIR HELICASE"/>
    <property type="match status" value="1"/>
</dbReference>
<evidence type="ECO:0000259" key="5">
    <source>
        <dbReference type="PROSITE" id="PS51194"/>
    </source>
</evidence>
<reference evidence="6" key="1">
    <citation type="journal article" date="2014" name="Front. Microbiol.">
        <title>High frequency of phylogenetically diverse reductive dehalogenase-homologous genes in deep subseafloor sedimentary metagenomes.</title>
        <authorList>
            <person name="Kawai M."/>
            <person name="Futagami T."/>
            <person name="Toyoda A."/>
            <person name="Takaki Y."/>
            <person name="Nishi S."/>
            <person name="Hori S."/>
            <person name="Arai W."/>
            <person name="Tsubouchi T."/>
            <person name="Morono Y."/>
            <person name="Uchiyama I."/>
            <person name="Ito T."/>
            <person name="Fujiyama A."/>
            <person name="Inagaki F."/>
            <person name="Takami H."/>
        </authorList>
    </citation>
    <scope>NUCLEOTIDE SEQUENCE</scope>
    <source>
        <strain evidence="6">Expedition CK06-06</strain>
    </source>
</reference>
<feature type="non-terminal residue" evidence="6">
    <location>
        <position position="1"/>
    </location>
</feature>
<dbReference type="SMART" id="SM00490">
    <property type="entry name" value="HELICc"/>
    <property type="match status" value="1"/>
</dbReference>
<dbReference type="InterPro" id="IPR027417">
    <property type="entry name" value="P-loop_NTPase"/>
</dbReference>
<dbReference type="AlphaFoldDB" id="X0X5V1"/>
<dbReference type="InterPro" id="IPR001650">
    <property type="entry name" value="Helicase_C-like"/>
</dbReference>
<proteinExistence type="predicted"/>
<sequence>FTDQISKVNKILFSKYPELIAAKPYEFYKALGALYDKTQDSIILRYTVLLNARKGIIHTSMSKLEALKWIINNENLRNEKVLIFHERIEKVEKIYKFLREKRFNVGIYHTNQAYKQRLDNISNYRNGTSNILVSCRALDEGFDVPESNTGIIVTGTSSVRQWIQRMGRILRKMPGKEFSRIYVVFVDVVEKDVFKETELREFEKEALSVELINMKFR</sequence>
<dbReference type="PROSITE" id="PS51194">
    <property type="entry name" value="HELICASE_CTER"/>
    <property type="match status" value="1"/>
</dbReference>
<keyword evidence="4" id="KW-0067">ATP-binding</keyword>
<dbReference type="Pfam" id="PF00271">
    <property type="entry name" value="Helicase_C"/>
    <property type="match status" value="1"/>
</dbReference>
<evidence type="ECO:0000256" key="2">
    <source>
        <dbReference type="ARBA" id="ARBA00022801"/>
    </source>
</evidence>
<dbReference type="PANTHER" id="PTHR11274:SF0">
    <property type="entry name" value="GENERAL TRANSCRIPTION AND DNA REPAIR FACTOR IIH HELICASE SUBUNIT XPB"/>
    <property type="match status" value="1"/>
</dbReference>
<dbReference type="GO" id="GO:0004386">
    <property type="term" value="F:helicase activity"/>
    <property type="evidence" value="ECO:0007669"/>
    <property type="project" value="UniProtKB-KW"/>
</dbReference>
<evidence type="ECO:0000313" key="6">
    <source>
        <dbReference type="EMBL" id="GAG38584.1"/>
    </source>
</evidence>
<protein>
    <recommendedName>
        <fullName evidence="5">Helicase C-terminal domain-containing protein</fullName>
    </recommendedName>
</protein>
<keyword evidence="1" id="KW-0547">Nucleotide-binding</keyword>
<dbReference type="Gene3D" id="3.40.50.300">
    <property type="entry name" value="P-loop containing nucleotide triphosphate hydrolases"/>
    <property type="match status" value="1"/>
</dbReference>
<keyword evidence="3" id="KW-0347">Helicase</keyword>